<gene>
    <name evidence="2" type="ordered locus">Mpe_A3565</name>
</gene>
<accession>A2SLS9</accession>
<evidence type="ECO:0000313" key="2">
    <source>
        <dbReference type="EMBL" id="ABM96518.1"/>
    </source>
</evidence>
<dbReference type="KEGG" id="mpt:Mpe_A3565"/>
<dbReference type="InterPro" id="IPR014044">
    <property type="entry name" value="CAP_dom"/>
</dbReference>
<evidence type="ECO:0000313" key="3">
    <source>
        <dbReference type="Proteomes" id="UP000000366"/>
    </source>
</evidence>
<sequence>MLDAMHAKPRPAGAPPPRYRLLALGLLLALGACGGGGGSEDVAAAPGGASSPAAPLATGAEISCGFADFQAEALRLVNARRAAGATCGARGSFAAVPALAWDAQLAQAAYRHSRDMADHDHFSHTGTDGSTLGARVDAAGYAWSGVGENIGAGYGSLQSVVDGWMASDGHCANLMSPGYTELGLACARNNASSYGLYWTLDLARPR</sequence>
<keyword evidence="3" id="KW-1185">Reference proteome</keyword>
<organism evidence="2 3">
    <name type="scientific">Methylibium petroleiphilum (strain ATCC BAA-1232 / LMG 22953 / PM1)</name>
    <dbReference type="NCBI Taxonomy" id="420662"/>
    <lineage>
        <taxon>Bacteria</taxon>
        <taxon>Pseudomonadati</taxon>
        <taxon>Pseudomonadota</taxon>
        <taxon>Betaproteobacteria</taxon>
        <taxon>Burkholderiales</taxon>
        <taxon>Sphaerotilaceae</taxon>
        <taxon>Methylibium</taxon>
    </lineage>
</organism>
<dbReference type="Gene3D" id="3.40.33.10">
    <property type="entry name" value="CAP"/>
    <property type="match status" value="1"/>
</dbReference>
<dbReference type="SUPFAM" id="SSF55797">
    <property type="entry name" value="PR-1-like"/>
    <property type="match status" value="1"/>
</dbReference>
<dbReference type="EMBL" id="CP000555">
    <property type="protein sequence ID" value="ABM96518.1"/>
    <property type="molecule type" value="Genomic_DNA"/>
</dbReference>
<dbReference type="AlphaFoldDB" id="A2SLS9"/>
<dbReference type="Proteomes" id="UP000000366">
    <property type="component" value="Chromosome"/>
</dbReference>
<dbReference type="HOGENOM" id="CLU_048111_3_0_4"/>
<feature type="domain" description="SCP" evidence="1">
    <location>
        <begin position="74"/>
        <end position="201"/>
    </location>
</feature>
<evidence type="ECO:0000259" key="1">
    <source>
        <dbReference type="Pfam" id="PF00188"/>
    </source>
</evidence>
<name>A2SLS9_METPP</name>
<reference evidence="2 3" key="1">
    <citation type="journal article" date="2007" name="J. Bacteriol.">
        <title>Whole-genome analysis of the methyl tert-butyl ether-degrading beta-proteobacterium Methylibium petroleiphilum PM1.</title>
        <authorList>
            <person name="Kane S.R."/>
            <person name="Chakicherla A.Y."/>
            <person name="Chain P.S.G."/>
            <person name="Schmidt R."/>
            <person name="Shin M.W."/>
            <person name="Legler T.C."/>
            <person name="Scow K.M."/>
            <person name="Larimer F.W."/>
            <person name="Lucas S.M."/>
            <person name="Richardson P.M."/>
            <person name="Hristova K.R."/>
        </authorList>
    </citation>
    <scope>NUCLEOTIDE SEQUENCE [LARGE SCALE GENOMIC DNA]</scope>
    <source>
        <strain evidence="3">ATCC BAA-1232 / LMG 22953 / PM1</strain>
    </source>
</reference>
<dbReference type="PANTHER" id="PTHR31157:SF1">
    <property type="entry name" value="SCP DOMAIN-CONTAINING PROTEIN"/>
    <property type="match status" value="1"/>
</dbReference>
<dbReference type="Pfam" id="PF00188">
    <property type="entry name" value="CAP"/>
    <property type="match status" value="1"/>
</dbReference>
<proteinExistence type="predicted"/>
<protein>
    <recommendedName>
        <fullName evidence="1">SCP domain-containing protein</fullName>
    </recommendedName>
</protein>
<dbReference type="InterPro" id="IPR035940">
    <property type="entry name" value="CAP_sf"/>
</dbReference>
<dbReference type="eggNOG" id="COG2340">
    <property type="taxonomic scope" value="Bacteria"/>
</dbReference>
<dbReference type="PANTHER" id="PTHR31157">
    <property type="entry name" value="SCP DOMAIN-CONTAINING PROTEIN"/>
    <property type="match status" value="1"/>
</dbReference>
<dbReference type="STRING" id="420662.Mpe_A3565"/>
<dbReference type="CDD" id="cd05379">
    <property type="entry name" value="CAP_bacterial"/>
    <property type="match status" value="1"/>
</dbReference>